<evidence type="ECO:0000313" key="1">
    <source>
        <dbReference type="EMBL" id="WET64325.1"/>
    </source>
</evidence>
<accession>A0A3R6G4W8</accession>
<name>A0A3R6G4W8_PARDI</name>
<dbReference type="AlphaFoldDB" id="A0A3R6G4W8"/>
<evidence type="ECO:0000313" key="2">
    <source>
        <dbReference type="Proteomes" id="UP001221009"/>
    </source>
</evidence>
<gene>
    <name evidence="1" type="ORF">P2T59_22015</name>
</gene>
<protein>
    <submittedName>
        <fullName evidence="1">Uncharacterized protein</fullName>
    </submittedName>
</protein>
<dbReference type="Proteomes" id="UP001221009">
    <property type="component" value="Chromosome"/>
</dbReference>
<reference evidence="1" key="1">
    <citation type="submission" date="2023-03" db="EMBL/GenBank/DDBJ databases">
        <title>Parabacteroides distasonis, a bacteria resistant against UC.</title>
        <authorList>
            <person name="Dai W."/>
        </authorList>
    </citation>
    <scope>NUCLEOTIDE SEQUENCE</scope>
    <source>
        <strain evidence="1">F1-28</strain>
    </source>
</reference>
<dbReference type="EMBL" id="CP120353">
    <property type="protein sequence ID" value="WET64325.1"/>
    <property type="molecule type" value="Genomic_DNA"/>
</dbReference>
<dbReference type="RefSeq" id="WP_122297750.1">
    <property type="nucleotide sequence ID" value="NZ_CP120353.1"/>
</dbReference>
<sequence length="310" mass="36517">MEYITNYCDAIYEIICSLDENPDIKDGDLLIWNDKQRVTEASDFLPFVLGTPIEDEEEGQRLENFVREFIQRDCKLGCIGKKCERLRGRCIDNVMGRFLSLNAKDRNLYVRDILEKISYISQNHPLANKDSFRRVVAPGLFQQLIKKFQNYDVKVDKILSVFTPKTKEALYSLLNEPLNEQMPNQSVRQGLEDLFVPFCRPFIPRFIARLEEAGIIMNRKYNYPKKNYLAKLVTYMREQGIVCGGKKRVVWKRFYEYFGVKVVDRRDEGIESEEEYIITESNLFKSENKNISEEEEKDFDLICRVFPSKL</sequence>
<organism evidence="1 2">
    <name type="scientific">Parabacteroides distasonis</name>
    <dbReference type="NCBI Taxonomy" id="823"/>
    <lineage>
        <taxon>Bacteria</taxon>
        <taxon>Pseudomonadati</taxon>
        <taxon>Bacteroidota</taxon>
        <taxon>Bacteroidia</taxon>
        <taxon>Bacteroidales</taxon>
        <taxon>Tannerellaceae</taxon>
        <taxon>Parabacteroides</taxon>
    </lineage>
</organism>
<proteinExistence type="predicted"/>